<evidence type="ECO:0000313" key="1">
    <source>
        <dbReference type="EMBL" id="CAA2619207.1"/>
    </source>
</evidence>
<dbReference type="EMBL" id="CACRZD030000004">
    <property type="protein sequence ID" value="CAA6658933.1"/>
    <property type="molecule type" value="Genomic_DNA"/>
</dbReference>
<proteinExistence type="predicted"/>
<dbReference type="EMBL" id="LR743591">
    <property type="protein sequence ID" value="CAA2619207.1"/>
    <property type="molecule type" value="Genomic_DNA"/>
</dbReference>
<dbReference type="Proteomes" id="UP001189122">
    <property type="component" value="Unassembled WGS sequence"/>
</dbReference>
<evidence type="ECO:0000313" key="2">
    <source>
        <dbReference type="Proteomes" id="UP001189122"/>
    </source>
</evidence>
<organism evidence="1">
    <name type="scientific">Spirodela intermedia</name>
    <name type="common">Intermediate duckweed</name>
    <dbReference type="NCBI Taxonomy" id="51605"/>
    <lineage>
        <taxon>Eukaryota</taxon>
        <taxon>Viridiplantae</taxon>
        <taxon>Streptophyta</taxon>
        <taxon>Embryophyta</taxon>
        <taxon>Tracheophyta</taxon>
        <taxon>Spermatophyta</taxon>
        <taxon>Magnoliopsida</taxon>
        <taxon>Liliopsida</taxon>
        <taxon>Araceae</taxon>
        <taxon>Lemnoideae</taxon>
        <taxon>Spirodela</taxon>
    </lineage>
</organism>
<sequence length="48" mass="5830">MVIYEFDYPMQGVMPMYCDNQLAIFIENNLTFHLRTIHIKIVCHIIYH</sequence>
<reference evidence="1 2" key="1">
    <citation type="submission" date="2019-12" db="EMBL/GenBank/DDBJ databases">
        <authorList>
            <person name="Scholz U."/>
            <person name="Mascher M."/>
            <person name="Fiebig A."/>
        </authorList>
    </citation>
    <scope>NUCLEOTIDE SEQUENCE</scope>
</reference>
<protein>
    <submittedName>
        <fullName evidence="1">Uncharacterized protein</fullName>
    </submittedName>
</protein>
<dbReference type="AlphaFoldDB" id="A0A7I8IN01"/>
<name>A0A7I8IN01_SPIIN</name>
<gene>
    <name evidence="1" type="ORF">SI7747_04005374</name>
</gene>
<keyword evidence="2" id="KW-1185">Reference proteome</keyword>
<accession>A0A7I8IN01</accession>